<protein>
    <submittedName>
        <fullName evidence="1">Uncharacterized protein</fullName>
    </submittedName>
</protein>
<reference evidence="1 2" key="1">
    <citation type="submission" date="2020-05" db="EMBL/GenBank/DDBJ databases">
        <title>MicrobeNet Type strains.</title>
        <authorList>
            <person name="Nicholson A.C."/>
        </authorList>
    </citation>
    <scope>NUCLEOTIDE SEQUENCE [LARGE SCALE GENOMIC DNA]</scope>
    <source>
        <strain evidence="1 2">JCM 3224</strain>
    </source>
</reference>
<evidence type="ECO:0000313" key="2">
    <source>
        <dbReference type="Proteomes" id="UP000586827"/>
    </source>
</evidence>
<name>A0A849CD22_9NOCA</name>
<sequence>MRRHDLDALVSTLTADVLYRSPVMYCELAGPDVMEFMGVFFDAVSEITDIHEYGNDQILILLAAVTARDRCGSATWVLYLDDHRQVRRITWQVRPFSLALRLSDTFATALARRHHRPGPVAIPLTRWPATTLDLLAPLLPRKR</sequence>
<dbReference type="SUPFAM" id="SSF54427">
    <property type="entry name" value="NTF2-like"/>
    <property type="match status" value="1"/>
</dbReference>
<dbReference type="Proteomes" id="UP000586827">
    <property type="component" value="Unassembled WGS sequence"/>
</dbReference>
<evidence type="ECO:0000313" key="1">
    <source>
        <dbReference type="EMBL" id="NNH70951.1"/>
    </source>
</evidence>
<dbReference type="InterPro" id="IPR032710">
    <property type="entry name" value="NTF2-like_dom_sf"/>
</dbReference>
<dbReference type="Gene3D" id="3.10.450.50">
    <property type="match status" value="1"/>
</dbReference>
<proteinExistence type="predicted"/>
<comment type="caution">
    <text evidence="1">The sequence shown here is derived from an EMBL/GenBank/DDBJ whole genome shotgun (WGS) entry which is preliminary data.</text>
</comment>
<organism evidence="1 2">
    <name type="scientific">Nocardia uniformis</name>
    <dbReference type="NCBI Taxonomy" id="53432"/>
    <lineage>
        <taxon>Bacteria</taxon>
        <taxon>Bacillati</taxon>
        <taxon>Actinomycetota</taxon>
        <taxon>Actinomycetes</taxon>
        <taxon>Mycobacteriales</taxon>
        <taxon>Nocardiaceae</taxon>
        <taxon>Nocardia</taxon>
    </lineage>
</organism>
<keyword evidence="2" id="KW-1185">Reference proteome</keyword>
<dbReference type="EMBL" id="JABELX010000004">
    <property type="protein sequence ID" value="NNH70951.1"/>
    <property type="molecule type" value="Genomic_DNA"/>
</dbReference>
<gene>
    <name evidence="1" type="ORF">HLB23_13950</name>
</gene>
<dbReference type="RefSeq" id="WP_157552552.1">
    <property type="nucleotide sequence ID" value="NZ_JABELX010000004.1"/>
</dbReference>
<accession>A0A849CD22</accession>
<dbReference type="AlphaFoldDB" id="A0A849CD22"/>